<evidence type="ECO:0000313" key="2">
    <source>
        <dbReference type="EMBL" id="GFO32885.1"/>
    </source>
</evidence>
<accession>A0AAV4CLL2</accession>
<comment type="caution">
    <text evidence="2">The sequence shown here is derived from an EMBL/GenBank/DDBJ whole genome shotgun (WGS) entry which is preliminary data.</text>
</comment>
<keyword evidence="3" id="KW-1185">Reference proteome</keyword>
<name>A0AAV4CLL2_9GAST</name>
<proteinExistence type="predicted"/>
<gene>
    <name evidence="2" type="ORF">PoB_005939000</name>
</gene>
<feature type="compositionally biased region" description="Polar residues" evidence="1">
    <location>
        <begin position="35"/>
        <end position="62"/>
    </location>
</feature>
<evidence type="ECO:0000256" key="1">
    <source>
        <dbReference type="SAM" id="MobiDB-lite"/>
    </source>
</evidence>
<dbReference type="AlphaFoldDB" id="A0AAV4CLL2"/>
<feature type="region of interest" description="Disordered" evidence="1">
    <location>
        <begin position="1"/>
        <end position="62"/>
    </location>
</feature>
<organism evidence="2 3">
    <name type="scientific">Plakobranchus ocellatus</name>
    <dbReference type="NCBI Taxonomy" id="259542"/>
    <lineage>
        <taxon>Eukaryota</taxon>
        <taxon>Metazoa</taxon>
        <taxon>Spiralia</taxon>
        <taxon>Lophotrochozoa</taxon>
        <taxon>Mollusca</taxon>
        <taxon>Gastropoda</taxon>
        <taxon>Heterobranchia</taxon>
        <taxon>Euthyneura</taxon>
        <taxon>Panpulmonata</taxon>
        <taxon>Sacoglossa</taxon>
        <taxon>Placobranchoidea</taxon>
        <taxon>Plakobranchidae</taxon>
        <taxon>Plakobranchus</taxon>
    </lineage>
</organism>
<sequence>MSEMLPFHGTKSAPKNLREPTHCQTNDGRARQRHTSTQTADTGDTLPSSRKTNTEGVPTNTRGLDQFTVASLQYNTTITQTSLTMNLDRQYSSSNLQGN</sequence>
<dbReference type="EMBL" id="BLXT01006697">
    <property type="protein sequence ID" value="GFO32885.1"/>
    <property type="molecule type" value="Genomic_DNA"/>
</dbReference>
<evidence type="ECO:0000313" key="3">
    <source>
        <dbReference type="Proteomes" id="UP000735302"/>
    </source>
</evidence>
<reference evidence="2 3" key="1">
    <citation type="journal article" date="2021" name="Elife">
        <title>Chloroplast acquisition without the gene transfer in kleptoplastic sea slugs, Plakobranchus ocellatus.</title>
        <authorList>
            <person name="Maeda T."/>
            <person name="Takahashi S."/>
            <person name="Yoshida T."/>
            <person name="Shimamura S."/>
            <person name="Takaki Y."/>
            <person name="Nagai Y."/>
            <person name="Toyoda A."/>
            <person name="Suzuki Y."/>
            <person name="Arimoto A."/>
            <person name="Ishii H."/>
            <person name="Satoh N."/>
            <person name="Nishiyama T."/>
            <person name="Hasebe M."/>
            <person name="Maruyama T."/>
            <person name="Minagawa J."/>
            <person name="Obokata J."/>
            <person name="Shigenobu S."/>
        </authorList>
    </citation>
    <scope>NUCLEOTIDE SEQUENCE [LARGE SCALE GENOMIC DNA]</scope>
</reference>
<dbReference type="Proteomes" id="UP000735302">
    <property type="component" value="Unassembled WGS sequence"/>
</dbReference>
<protein>
    <submittedName>
        <fullName evidence="2">Uncharacterized protein</fullName>
    </submittedName>
</protein>